<comment type="caution">
    <text evidence="1">The sequence shown here is derived from an EMBL/GenBank/DDBJ whole genome shotgun (WGS) entry which is preliminary data.</text>
</comment>
<name>A0ABQ4M0V4_9BACL</name>
<keyword evidence="2" id="KW-1185">Reference proteome</keyword>
<dbReference type="Proteomes" id="UP000680638">
    <property type="component" value="Unassembled WGS sequence"/>
</dbReference>
<sequence>MMNIAFPGIRVREYRLTSTGSFVLTIFNVVARTRSDKLEQTAGTNSHGDWSHTIVSEFGRMHR</sequence>
<proteinExistence type="predicted"/>
<organism evidence="1 2">
    <name type="scientific">Paenibacillus cookii</name>
    <dbReference type="NCBI Taxonomy" id="157839"/>
    <lineage>
        <taxon>Bacteria</taxon>
        <taxon>Bacillati</taxon>
        <taxon>Bacillota</taxon>
        <taxon>Bacilli</taxon>
        <taxon>Bacillales</taxon>
        <taxon>Paenibacillaceae</taxon>
        <taxon>Paenibacillus</taxon>
    </lineage>
</organism>
<protein>
    <submittedName>
        <fullName evidence="1">Uncharacterized protein</fullName>
    </submittedName>
</protein>
<evidence type="ECO:0000313" key="2">
    <source>
        <dbReference type="Proteomes" id="UP000680638"/>
    </source>
</evidence>
<accession>A0ABQ4M0V4</accession>
<evidence type="ECO:0000313" key="1">
    <source>
        <dbReference type="EMBL" id="GIO68778.1"/>
    </source>
</evidence>
<dbReference type="EMBL" id="BORW01000022">
    <property type="protein sequence ID" value="GIO68778.1"/>
    <property type="molecule type" value="Genomic_DNA"/>
</dbReference>
<gene>
    <name evidence="1" type="ORF">J21TS3_35990</name>
</gene>
<reference evidence="1 2" key="1">
    <citation type="submission" date="2021-03" db="EMBL/GenBank/DDBJ databases">
        <title>Antimicrobial resistance genes in bacteria isolated from Japanese honey, and their potential for conferring macrolide and lincosamide resistance in the American foulbrood pathogen Paenibacillus larvae.</title>
        <authorList>
            <person name="Okamoto M."/>
            <person name="Kumagai M."/>
            <person name="Kanamori H."/>
            <person name="Takamatsu D."/>
        </authorList>
    </citation>
    <scope>NUCLEOTIDE SEQUENCE [LARGE SCALE GENOMIC DNA]</scope>
    <source>
        <strain evidence="1 2">J21TS3</strain>
    </source>
</reference>